<proteinExistence type="predicted"/>
<dbReference type="Pfam" id="PF14690">
    <property type="entry name" value="Zn_ribbon_ISL3"/>
    <property type="match status" value="1"/>
</dbReference>
<gene>
    <name evidence="3" type="ORF">NCTC10742_06060</name>
</gene>
<protein>
    <submittedName>
        <fullName evidence="3">ISMsm4, transposase</fullName>
    </submittedName>
</protein>
<accession>A0A379MMK3</accession>
<evidence type="ECO:0000313" key="4">
    <source>
        <dbReference type="Proteomes" id="UP000254291"/>
    </source>
</evidence>
<dbReference type="PANTHER" id="PTHR33498:SF1">
    <property type="entry name" value="TRANSPOSASE FOR INSERTION SEQUENCE ELEMENT IS1557"/>
    <property type="match status" value="1"/>
</dbReference>
<dbReference type="InterPro" id="IPR002560">
    <property type="entry name" value="Transposase_DDE"/>
</dbReference>
<dbReference type="Proteomes" id="UP000254291">
    <property type="component" value="Unassembled WGS sequence"/>
</dbReference>
<dbReference type="EMBL" id="UGQM01000008">
    <property type="protein sequence ID" value="SUE32696.1"/>
    <property type="molecule type" value="Genomic_DNA"/>
</dbReference>
<name>A0A379MMK3_9MYCO</name>
<dbReference type="InterPro" id="IPR029261">
    <property type="entry name" value="Transposase_Znf"/>
</dbReference>
<evidence type="ECO:0000259" key="1">
    <source>
        <dbReference type="Pfam" id="PF01610"/>
    </source>
</evidence>
<dbReference type="NCBIfam" id="NF033550">
    <property type="entry name" value="transpos_ISL3"/>
    <property type="match status" value="1"/>
</dbReference>
<feature type="domain" description="Transposase IS204/IS1001/IS1096/IS1165 zinc-finger" evidence="2">
    <location>
        <begin position="38"/>
        <end position="85"/>
    </location>
</feature>
<reference evidence="3 4" key="1">
    <citation type="submission" date="2018-06" db="EMBL/GenBank/DDBJ databases">
        <authorList>
            <consortium name="Pathogen Informatics"/>
            <person name="Doyle S."/>
        </authorList>
    </citation>
    <scope>NUCLEOTIDE SEQUENCE [LARGE SCALE GENOMIC DNA]</scope>
    <source>
        <strain evidence="3 4">NCTC10742</strain>
    </source>
</reference>
<dbReference type="PANTHER" id="PTHR33498">
    <property type="entry name" value="TRANSPOSASE FOR INSERTION SEQUENCE ELEMENT IS1557"/>
    <property type="match status" value="1"/>
</dbReference>
<feature type="domain" description="Transposase IS204/IS1001/IS1096/IS1165 DDE" evidence="1">
    <location>
        <begin position="157"/>
        <end position="415"/>
    </location>
</feature>
<dbReference type="Pfam" id="PF01610">
    <property type="entry name" value="DDE_Tnp_ISL3"/>
    <property type="match status" value="1"/>
</dbReference>
<evidence type="ECO:0000313" key="3">
    <source>
        <dbReference type="EMBL" id="SUE32696.1"/>
    </source>
</evidence>
<dbReference type="RefSeq" id="WP_115329290.1">
    <property type="nucleotide sequence ID" value="NZ_UGQM01000008.1"/>
</dbReference>
<organism evidence="3 4">
    <name type="scientific">Mycolicibacterium gilvum</name>
    <dbReference type="NCBI Taxonomy" id="1804"/>
    <lineage>
        <taxon>Bacteria</taxon>
        <taxon>Bacillati</taxon>
        <taxon>Actinomycetota</taxon>
        <taxon>Actinomycetes</taxon>
        <taxon>Mycobacteriales</taxon>
        <taxon>Mycobacteriaceae</taxon>
        <taxon>Mycolicibacterium</taxon>
    </lineage>
</organism>
<evidence type="ECO:0000259" key="2">
    <source>
        <dbReference type="Pfam" id="PF14690"/>
    </source>
</evidence>
<dbReference type="InterPro" id="IPR047951">
    <property type="entry name" value="Transpos_ISL3"/>
</dbReference>
<dbReference type="AlphaFoldDB" id="A0A379MMK3"/>
<sequence length="429" mass="47906">MNEGTSVLLGLEDEFTVLQLERIDADTVRVVIEVIDPEGACPECGVLTSRIKERPLVRVKDLPASGQRTDLWWLKRRLVCREPACGTATFTQQSRAVPARSRLTTRLREKIGSAIASGNRAVSEVASEYQVAWSTAHRALIALANQWLPEPESTRVLGIDETRARSVRWVLEEAGWTRSNPWMTSFVNADPTLPGHLLGLTPGRSGACVIDWLALQTPAFRAGIDLVVIDPSAPYAGGIRTALPDARIAVDKWHLVALANLMVTQVRQRITRQLHGRRGTATDKVWASRQLLLTGYEHLTVKQKARFNAALAAEDPTNEIAAAHAVKERLRLLLAEHQPHQIRRRLYDFYDAAARADMEETSRLATTIDTWWPAVLVALTEDVTNARTEGFNRIIKQTKRVGCGFTNMDNYRRRIMVHIALTRGQRPAA</sequence>